<name>A0A975SYJ4_9ACTN</name>
<keyword evidence="2" id="KW-1185">Reference proteome</keyword>
<accession>A0A975SYJ4</accession>
<evidence type="ECO:0000313" key="2">
    <source>
        <dbReference type="Proteomes" id="UP000683575"/>
    </source>
</evidence>
<dbReference type="PANTHER" id="PTHR12598:SF0">
    <property type="entry name" value="COPPER HOMEOSTASIS PROTEIN CUTC HOMOLOG"/>
    <property type="match status" value="1"/>
</dbReference>
<gene>
    <name evidence="1" type="ORF">KRR39_23245</name>
</gene>
<dbReference type="KEGG" id="nps:KRR39_23245"/>
<reference evidence="1" key="1">
    <citation type="submission" date="2021-06" db="EMBL/GenBank/DDBJ databases">
        <title>Complete genome sequence of Nocardioides sp. G188.</title>
        <authorList>
            <person name="Im W.-T."/>
        </authorList>
    </citation>
    <scope>NUCLEOTIDE SEQUENCE</scope>
    <source>
        <strain evidence="1">G188</strain>
    </source>
</reference>
<dbReference type="GO" id="GO:0005507">
    <property type="term" value="F:copper ion binding"/>
    <property type="evidence" value="ECO:0007669"/>
    <property type="project" value="TreeGrafter"/>
</dbReference>
<dbReference type="EMBL" id="CP077062">
    <property type="protein sequence ID" value="QWZ08206.1"/>
    <property type="molecule type" value="Genomic_DNA"/>
</dbReference>
<dbReference type="Pfam" id="PF03932">
    <property type="entry name" value="CutC"/>
    <property type="match status" value="1"/>
</dbReference>
<dbReference type="AlphaFoldDB" id="A0A975SYJ4"/>
<protein>
    <submittedName>
        <fullName evidence="1">Copper homeostasis protein CutC</fullName>
    </submittedName>
</protein>
<dbReference type="Proteomes" id="UP000683575">
    <property type="component" value="Chromosome"/>
</dbReference>
<proteinExistence type="predicted"/>
<sequence>MSIVSTDQVPGHGPAPLLEVVVLHPRDVAGAHDGGADRIFVVDDLGLDGLSAEPSVVSAVCKETDLPVRAMLRLNDTFTTTGGELTRLVGLGEDYLAVGAEGVSFGFLTSDLTVDVEVCAHLADALGVVPWTFHRAIDASLETSLAWRQLRGLPGLDAVLSAGSSRGMGSGHEELTDRAVSDAGVADLLMAGGGLRGEHVPWLVRAGVHQFQVASTVRPGGTKKAHVDAGHVRAWRMLLDDAADRAAGRPTG</sequence>
<evidence type="ECO:0000313" key="1">
    <source>
        <dbReference type="EMBL" id="QWZ08206.1"/>
    </source>
</evidence>
<dbReference type="PANTHER" id="PTHR12598">
    <property type="entry name" value="COPPER HOMEOSTASIS PROTEIN CUTC"/>
    <property type="match status" value="1"/>
</dbReference>
<dbReference type="InterPro" id="IPR005627">
    <property type="entry name" value="CutC-like"/>
</dbReference>
<organism evidence="1 2">
    <name type="scientific">Nocardioides panacis</name>
    <dbReference type="NCBI Taxonomy" id="2849501"/>
    <lineage>
        <taxon>Bacteria</taxon>
        <taxon>Bacillati</taxon>
        <taxon>Actinomycetota</taxon>
        <taxon>Actinomycetes</taxon>
        <taxon>Propionibacteriales</taxon>
        <taxon>Nocardioidaceae</taxon>
        <taxon>Nocardioides</taxon>
    </lineage>
</organism>